<dbReference type="InterPro" id="IPR036291">
    <property type="entry name" value="NAD(P)-bd_dom_sf"/>
</dbReference>
<evidence type="ECO:0000313" key="7">
    <source>
        <dbReference type="Proteomes" id="UP000283269"/>
    </source>
</evidence>
<evidence type="ECO:0000256" key="4">
    <source>
        <dbReference type="SAM" id="Phobius"/>
    </source>
</evidence>
<gene>
    <name evidence="6" type="ORF">CVT25_001503</name>
</gene>
<dbReference type="PANTHER" id="PTHR44169:SF6">
    <property type="entry name" value="NADPH-DEPENDENT 1-ACYLDIHYDROXYACETONE PHOSPHATE REDUCTASE"/>
    <property type="match status" value="1"/>
</dbReference>
<name>A0A409WNJ4_PSICY</name>
<feature type="transmembrane region" description="Helical" evidence="4">
    <location>
        <begin position="335"/>
        <end position="356"/>
    </location>
</feature>
<dbReference type="Pfam" id="PF20151">
    <property type="entry name" value="DUF6533"/>
    <property type="match status" value="1"/>
</dbReference>
<evidence type="ECO:0000256" key="3">
    <source>
        <dbReference type="ARBA" id="ARBA00023002"/>
    </source>
</evidence>
<evidence type="ECO:0000256" key="2">
    <source>
        <dbReference type="ARBA" id="ARBA00022857"/>
    </source>
</evidence>
<evidence type="ECO:0000259" key="5">
    <source>
        <dbReference type="Pfam" id="PF20151"/>
    </source>
</evidence>
<dbReference type="Pfam" id="PF00106">
    <property type="entry name" value="adh_short"/>
    <property type="match status" value="1"/>
</dbReference>
<reference evidence="6 7" key="1">
    <citation type="journal article" date="2018" name="Evol. Lett.">
        <title>Horizontal gene cluster transfer increased hallucinogenic mushroom diversity.</title>
        <authorList>
            <person name="Reynolds H.T."/>
            <person name="Vijayakumar V."/>
            <person name="Gluck-Thaler E."/>
            <person name="Korotkin H.B."/>
            <person name="Matheny P.B."/>
            <person name="Slot J.C."/>
        </authorList>
    </citation>
    <scope>NUCLEOTIDE SEQUENCE [LARGE SCALE GENOMIC DNA]</scope>
    <source>
        <strain evidence="6 7">2631</strain>
    </source>
</reference>
<feature type="transmembrane region" description="Helical" evidence="4">
    <location>
        <begin position="238"/>
        <end position="258"/>
    </location>
</feature>
<sequence>MEELSKMGMTVMSLDVTNIGNIRKVRDDVAALTSGKLDILVNNAGAAYPVAATDLVLSDVRALFEVNLFAPMAMVQEFIHLLIASGDGRITHTGSVSGIMPVPFSVAYNASKAALHAFGNTIRVELAPFNIKVINVVTGTVKSNIAKPNKIPTDSLYKSMEEIYQEKRVNRSQMNAMPTEVYAKIVVTEVLKPKPRAWLWTGNQASLVVYEYLDLIEMNTTTSADLAPVLQLLRDAQATSYVAVAALTVVVVDQLMTFPQEIDLMWRGKWSAAKVLYLWNRYFSLAILAFDAYFYVHEISSDNVQGAGATMIVLTVDVVLVMRVWVLYHQSKKVLAFLVPLLLCEVVSMLTLSILTDLPLKAYAHFPSLSGCYSLVVPRFLTFYSVPALATSSVMFVMTLLKCGYSLFSERGQMPVIKLFARDGIIWFITVLLITTVNIIIWTAGRPTMAETNIDMSCALYSIIAARCLLNIKETLQRTNNLTVDNVSTIWQRGQESMEFGGTSTSKARRGHDALTFDEIEMGPSPPQL</sequence>
<proteinExistence type="inferred from homology"/>
<evidence type="ECO:0000256" key="1">
    <source>
        <dbReference type="ARBA" id="ARBA00006484"/>
    </source>
</evidence>
<keyword evidence="7" id="KW-1185">Reference proteome</keyword>
<dbReference type="Proteomes" id="UP000283269">
    <property type="component" value="Unassembled WGS sequence"/>
</dbReference>
<dbReference type="SUPFAM" id="SSF51735">
    <property type="entry name" value="NAD(P)-binding Rossmann-fold domains"/>
    <property type="match status" value="1"/>
</dbReference>
<comment type="similarity">
    <text evidence="1">Belongs to the short-chain dehydrogenases/reductases (SDR) family.</text>
</comment>
<dbReference type="PANTHER" id="PTHR44169">
    <property type="entry name" value="NADPH-DEPENDENT 1-ACYLDIHYDROXYACETONE PHOSPHATE REDUCTASE"/>
    <property type="match status" value="1"/>
</dbReference>
<feature type="transmembrane region" description="Helical" evidence="4">
    <location>
        <begin position="376"/>
        <end position="403"/>
    </location>
</feature>
<dbReference type="GO" id="GO:0005783">
    <property type="term" value="C:endoplasmic reticulum"/>
    <property type="evidence" value="ECO:0007669"/>
    <property type="project" value="TreeGrafter"/>
</dbReference>
<dbReference type="PROSITE" id="PS00061">
    <property type="entry name" value="ADH_SHORT"/>
    <property type="match status" value="1"/>
</dbReference>
<organism evidence="6 7">
    <name type="scientific">Psilocybe cyanescens</name>
    <dbReference type="NCBI Taxonomy" id="93625"/>
    <lineage>
        <taxon>Eukaryota</taxon>
        <taxon>Fungi</taxon>
        <taxon>Dikarya</taxon>
        <taxon>Basidiomycota</taxon>
        <taxon>Agaricomycotina</taxon>
        <taxon>Agaricomycetes</taxon>
        <taxon>Agaricomycetidae</taxon>
        <taxon>Agaricales</taxon>
        <taxon>Agaricineae</taxon>
        <taxon>Strophariaceae</taxon>
        <taxon>Psilocybe</taxon>
    </lineage>
</organism>
<dbReference type="GO" id="GO:0005811">
    <property type="term" value="C:lipid droplet"/>
    <property type="evidence" value="ECO:0007669"/>
    <property type="project" value="TreeGrafter"/>
</dbReference>
<dbReference type="STRING" id="93625.A0A409WNJ4"/>
<dbReference type="Gene3D" id="3.40.50.720">
    <property type="entry name" value="NAD(P)-binding Rossmann-like Domain"/>
    <property type="match status" value="1"/>
</dbReference>
<feature type="domain" description="DUF6533" evidence="5">
    <location>
        <begin position="241"/>
        <end position="285"/>
    </location>
</feature>
<keyword evidence="3" id="KW-0560">Oxidoreductase</keyword>
<dbReference type="InterPro" id="IPR020904">
    <property type="entry name" value="Sc_DH/Rdtase_CS"/>
</dbReference>
<feature type="transmembrane region" description="Helical" evidence="4">
    <location>
        <begin position="308"/>
        <end position="328"/>
    </location>
</feature>
<protein>
    <recommendedName>
        <fullName evidence="5">DUF6533 domain-containing protein</fullName>
    </recommendedName>
</protein>
<dbReference type="GO" id="GO:0000140">
    <property type="term" value="F:acylglycerone-phosphate reductase (NADP+) activity"/>
    <property type="evidence" value="ECO:0007669"/>
    <property type="project" value="TreeGrafter"/>
</dbReference>
<accession>A0A409WNJ4</accession>
<evidence type="ECO:0000313" key="6">
    <source>
        <dbReference type="EMBL" id="PPQ80074.1"/>
    </source>
</evidence>
<dbReference type="InterPro" id="IPR045340">
    <property type="entry name" value="DUF6533"/>
</dbReference>
<dbReference type="GO" id="GO:0019433">
    <property type="term" value="P:triglyceride catabolic process"/>
    <property type="evidence" value="ECO:0007669"/>
    <property type="project" value="TreeGrafter"/>
</dbReference>
<dbReference type="OrthoDB" id="2102561at2759"/>
<keyword evidence="4" id="KW-0472">Membrane</keyword>
<dbReference type="EMBL" id="NHYD01003349">
    <property type="protein sequence ID" value="PPQ80074.1"/>
    <property type="molecule type" value="Genomic_DNA"/>
</dbReference>
<keyword evidence="2" id="KW-0521">NADP</keyword>
<dbReference type="GO" id="GO:0006654">
    <property type="term" value="P:phosphatidic acid biosynthetic process"/>
    <property type="evidence" value="ECO:0007669"/>
    <property type="project" value="TreeGrafter"/>
</dbReference>
<keyword evidence="4" id="KW-1133">Transmembrane helix</keyword>
<feature type="transmembrane region" description="Helical" evidence="4">
    <location>
        <begin position="279"/>
        <end position="296"/>
    </location>
</feature>
<dbReference type="InterPro" id="IPR002347">
    <property type="entry name" value="SDR_fam"/>
</dbReference>
<dbReference type="PRINTS" id="PR00080">
    <property type="entry name" value="SDRFAMILY"/>
</dbReference>
<keyword evidence="4" id="KW-0812">Transmembrane</keyword>
<dbReference type="GO" id="GO:0004806">
    <property type="term" value="F:triacylglycerol lipase activity"/>
    <property type="evidence" value="ECO:0007669"/>
    <property type="project" value="TreeGrafter"/>
</dbReference>
<comment type="caution">
    <text evidence="6">The sequence shown here is derived from an EMBL/GenBank/DDBJ whole genome shotgun (WGS) entry which is preliminary data.</text>
</comment>
<dbReference type="PRINTS" id="PR00081">
    <property type="entry name" value="GDHRDH"/>
</dbReference>
<dbReference type="AlphaFoldDB" id="A0A409WNJ4"/>
<feature type="transmembrane region" description="Helical" evidence="4">
    <location>
        <begin position="424"/>
        <end position="442"/>
    </location>
</feature>
<dbReference type="InParanoid" id="A0A409WNJ4"/>